<accession>A0A9P8C862</accession>
<evidence type="ECO:0000313" key="3">
    <source>
        <dbReference type="EMBL" id="KAG9237523.1"/>
    </source>
</evidence>
<feature type="compositionally biased region" description="Polar residues" evidence="2">
    <location>
        <begin position="1"/>
        <end position="22"/>
    </location>
</feature>
<dbReference type="AlphaFoldDB" id="A0A9P8C862"/>
<keyword evidence="1" id="KW-0175">Coiled coil</keyword>
<protein>
    <submittedName>
        <fullName evidence="3">Uncharacterized protein</fullName>
    </submittedName>
</protein>
<organism evidence="3 4">
    <name type="scientific">Amylocarpus encephaloides</name>
    <dbReference type="NCBI Taxonomy" id="45428"/>
    <lineage>
        <taxon>Eukaryota</taxon>
        <taxon>Fungi</taxon>
        <taxon>Dikarya</taxon>
        <taxon>Ascomycota</taxon>
        <taxon>Pezizomycotina</taxon>
        <taxon>Leotiomycetes</taxon>
        <taxon>Helotiales</taxon>
        <taxon>Helotiales incertae sedis</taxon>
        <taxon>Amylocarpus</taxon>
    </lineage>
</organism>
<dbReference type="EMBL" id="MU251385">
    <property type="protein sequence ID" value="KAG9237523.1"/>
    <property type="molecule type" value="Genomic_DNA"/>
</dbReference>
<feature type="non-terminal residue" evidence="3">
    <location>
        <position position="423"/>
    </location>
</feature>
<comment type="caution">
    <text evidence="3">The sequence shown here is derived from an EMBL/GenBank/DDBJ whole genome shotgun (WGS) entry which is preliminary data.</text>
</comment>
<keyword evidence="4" id="KW-1185">Reference proteome</keyword>
<sequence length="423" mass="48595">MTATPRSRNSYLSRPATSSRSEGVSIADFPKLPRSNTEVIQTQASAARAANLPEQSRELVGELIGNGVSQAFCARQLDHILEDNPELRPQLSLVKKSIRDHESDLATILSDKERAFNEKMVAEMAKNENLQREVKKQTLNVKHRFDMLMFCYKKDDIRLKEIAELTQNLDSATASNKDQGETIRQLQATIEDLQTKLSLVQREQQCERNLHSAERKMFIQAYRDFALKLESEAMKSRPSQADDDTLPMLYNNGLKKNFDIYRAFYIQQQQLYHSFFGGGEGEKHAAPEKMVASTDDGDRFRSSEYFDHRTSLFSKFRTESDLLRDAYLESASRLELHNLRSRNSPPFLSDEFVAWMALNPKLSKENHDKKHHQETKENSGNKAGSSSEHNYVQEARESLREEVEKKFHFELSEELSEDSDADD</sequence>
<evidence type="ECO:0000256" key="1">
    <source>
        <dbReference type="SAM" id="Coils"/>
    </source>
</evidence>
<feature type="coiled-coil region" evidence="1">
    <location>
        <begin position="176"/>
        <end position="203"/>
    </location>
</feature>
<dbReference type="OrthoDB" id="3550125at2759"/>
<name>A0A9P8C862_9HELO</name>
<dbReference type="Proteomes" id="UP000824998">
    <property type="component" value="Unassembled WGS sequence"/>
</dbReference>
<feature type="compositionally biased region" description="Polar residues" evidence="2">
    <location>
        <begin position="380"/>
        <end position="390"/>
    </location>
</feature>
<feature type="region of interest" description="Disordered" evidence="2">
    <location>
        <begin position="364"/>
        <end position="399"/>
    </location>
</feature>
<feature type="region of interest" description="Disordered" evidence="2">
    <location>
        <begin position="1"/>
        <end position="25"/>
    </location>
</feature>
<evidence type="ECO:0000256" key="2">
    <source>
        <dbReference type="SAM" id="MobiDB-lite"/>
    </source>
</evidence>
<gene>
    <name evidence="3" type="ORF">BJ875DRAFT_453649</name>
</gene>
<evidence type="ECO:0000313" key="4">
    <source>
        <dbReference type="Proteomes" id="UP000824998"/>
    </source>
</evidence>
<proteinExistence type="predicted"/>
<reference evidence="3" key="1">
    <citation type="journal article" date="2021" name="IMA Fungus">
        <title>Genomic characterization of three marine fungi, including Emericellopsis atlantica sp. nov. with signatures of a generalist lifestyle and marine biomass degradation.</title>
        <authorList>
            <person name="Hagestad O.C."/>
            <person name="Hou L."/>
            <person name="Andersen J.H."/>
            <person name="Hansen E.H."/>
            <person name="Altermark B."/>
            <person name="Li C."/>
            <person name="Kuhnert E."/>
            <person name="Cox R.J."/>
            <person name="Crous P.W."/>
            <person name="Spatafora J.W."/>
            <person name="Lail K."/>
            <person name="Amirebrahimi M."/>
            <person name="Lipzen A."/>
            <person name="Pangilinan J."/>
            <person name="Andreopoulos W."/>
            <person name="Hayes R.D."/>
            <person name="Ng V."/>
            <person name="Grigoriev I.V."/>
            <person name="Jackson S.A."/>
            <person name="Sutton T.D.S."/>
            <person name="Dobson A.D.W."/>
            <person name="Rama T."/>
        </authorList>
    </citation>
    <scope>NUCLEOTIDE SEQUENCE</scope>
    <source>
        <strain evidence="3">TRa018bII</strain>
    </source>
</reference>